<name>A0A7S8BCY1_9VIRU</name>
<dbReference type="KEGG" id="vg:80543425"/>
<dbReference type="Proteomes" id="UP001162098">
    <property type="component" value="Segment"/>
</dbReference>
<evidence type="ECO:0000313" key="1">
    <source>
        <dbReference type="EMBL" id="QPB44229.1"/>
    </source>
</evidence>
<reference evidence="1 2" key="1">
    <citation type="submission" date="2020-09" db="EMBL/GenBank/DDBJ databases">
        <authorList>
            <person name="Zhang R."/>
            <person name="Garcia K."/>
            <person name="Ogata H."/>
        </authorList>
    </citation>
    <scope>NUCLEOTIDE SEQUENCE [LARGE SCALE GENOMIC DNA]</scope>
    <source>
        <strain evidence="2">stheno</strain>
    </source>
</reference>
<proteinExistence type="predicted"/>
<accession>A0A7S8BCY1</accession>
<sequence>MDADQRAMARVQQTQHFVRRVARLLNDDDTSSVFRAFAVQNATLINLSHAAAEMLYADDAQNAHWATCALLARLKDDMTCELHRGSDPCATTSLASWVDEVCDDIWKRLGFVVPVTDHARQMREEIQKAPPPPVCDY</sequence>
<dbReference type="EMBL" id="MW018138">
    <property type="protein sequence ID" value="QPB44229.1"/>
    <property type="molecule type" value="Genomic_DNA"/>
</dbReference>
<organism evidence="1 2">
    <name type="scientific">Medusavirus stheno T3</name>
    <dbReference type="NCBI Taxonomy" id="3069717"/>
    <lineage>
        <taxon>Viruses</taxon>
        <taxon>Varidnaviria</taxon>
        <taxon>Bamfordvirae</taxon>
        <taxon>Nucleocytoviricota</taxon>
        <taxon>Megaviricetes</taxon>
        <taxon>Mamonoviridae</taxon>
        <taxon>Medusavirus</taxon>
        <taxon>Medusavirus sthenus</taxon>
    </lineage>
</organism>
<keyword evidence="2" id="KW-1185">Reference proteome</keyword>
<evidence type="ECO:0000313" key="2">
    <source>
        <dbReference type="Proteomes" id="UP001162098"/>
    </source>
</evidence>
<protein>
    <submittedName>
        <fullName evidence="1">Uncharacterized protein</fullName>
    </submittedName>
</protein>